<keyword evidence="8" id="KW-0378">Hydrolase</keyword>
<dbReference type="PANTHER" id="PTHR33693:SF1">
    <property type="entry name" value="TYPE-4 URACIL-DNA GLYCOSYLASE"/>
    <property type="match status" value="1"/>
</dbReference>
<evidence type="ECO:0000256" key="11">
    <source>
        <dbReference type="ARBA" id="ARBA00023204"/>
    </source>
</evidence>
<dbReference type="GO" id="GO:0046872">
    <property type="term" value="F:metal ion binding"/>
    <property type="evidence" value="ECO:0007669"/>
    <property type="project" value="UniProtKB-KW"/>
</dbReference>
<keyword evidence="9" id="KW-0408">Iron</keyword>
<evidence type="ECO:0000256" key="2">
    <source>
        <dbReference type="ARBA" id="ARBA00006521"/>
    </source>
</evidence>
<comment type="catalytic activity">
    <reaction evidence="1">
        <text>Hydrolyzes single-stranded DNA or mismatched double-stranded DNA and polynucleotides, releasing free uracil.</text>
        <dbReference type="EC" id="3.2.2.27"/>
    </reaction>
</comment>
<reference evidence="14" key="1">
    <citation type="submission" date="2024-05" db="EMBL/GenBank/DDBJ databases">
        <authorList>
            <person name="Yang L."/>
            <person name="Pan L."/>
        </authorList>
    </citation>
    <scope>NUCLEOTIDE SEQUENCE</scope>
    <source>
        <strain evidence="14">FCG-7</strain>
    </source>
</reference>
<dbReference type="EC" id="3.2.2.27" evidence="3"/>
<evidence type="ECO:0000256" key="5">
    <source>
        <dbReference type="ARBA" id="ARBA00022485"/>
    </source>
</evidence>
<accession>A0AAU7F9K2</accession>
<dbReference type="NCBIfam" id="TIGR00758">
    <property type="entry name" value="UDG_fam4"/>
    <property type="match status" value="1"/>
</dbReference>
<dbReference type="SMART" id="SM00986">
    <property type="entry name" value="UDG"/>
    <property type="match status" value="1"/>
</dbReference>
<evidence type="ECO:0000256" key="9">
    <source>
        <dbReference type="ARBA" id="ARBA00023004"/>
    </source>
</evidence>
<dbReference type="GO" id="GO:0051539">
    <property type="term" value="F:4 iron, 4 sulfur cluster binding"/>
    <property type="evidence" value="ECO:0007669"/>
    <property type="project" value="UniProtKB-KW"/>
</dbReference>
<dbReference type="InterPro" id="IPR005273">
    <property type="entry name" value="Ura-DNA_glyco_family4"/>
</dbReference>
<evidence type="ECO:0000256" key="4">
    <source>
        <dbReference type="ARBA" id="ARBA00019403"/>
    </source>
</evidence>
<dbReference type="CDD" id="cd10030">
    <property type="entry name" value="UDG-F4_TTUDGA_SPO1dp_like"/>
    <property type="match status" value="1"/>
</dbReference>
<dbReference type="InterPro" id="IPR005122">
    <property type="entry name" value="Uracil-DNA_glycosylase-like"/>
</dbReference>
<evidence type="ECO:0000256" key="12">
    <source>
        <dbReference type="SAM" id="MobiDB-lite"/>
    </source>
</evidence>
<dbReference type="PANTHER" id="PTHR33693">
    <property type="entry name" value="TYPE-5 URACIL-DNA GLYCOSYLASE"/>
    <property type="match status" value="1"/>
</dbReference>
<evidence type="ECO:0000259" key="13">
    <source>
        <dbReference type="SMART" id="SM00986"/>
    </source>
</evidence>
<organism evidence="14">
    <name type="scientific">Chitinibacter mangrovi</name>
    <dbReference type="NCBI Taxonomy" id="3153927"/>
    <lineage>
        <taxon>Bacteria</taxon>
        <taxon>Pseudomonadati</taxon>
        <taxon>Pseudomonadota</taxon>
        <taxon>Betaproteobacteria</taxon>
        <taxon>Neisseriales</taxon>
        <taxon>Chitinibacteraceae</taxon>
        <taxon>Chitinibacter</taxon>
    </lineage>
</organism>
<dbReference type="Gene3D" id="3.40.470.10">
    <property type="entry name" value="Uracil-DNA glycosylase-like domain"/>
    <property type="match status" value="1"/>
</dbReference>
<name>A0AAU7F9K2_9NEIS</name>
<dbReference type="InterPro" id="IPR036895">
    <property type="entry name" value="Uracil-DNA_glycosylase-like_sf"/>
</dbReference>
<feature type="region of interest" description="Disordered" evidence="12">
    <location>
        <begin position="81"/>
        <end position="100"/>
    </location>
</feature>
<dbReference type="RefSeq" id="WP_348944529.1">
    <property type="nucleotide sequence ID" value="NZ_CP157355.1"/>
</dbReference>
<dbReference type="SMART" id="SM00987">
    <property type="entry name" value="UreE_C"/>
    <property type="match status" value="1"/>
</dbReference>
<dbReference type="Pfam" id="PF03167">
    <property type="entry name" value="UDG"/>
    <property type="match status" value="1"/>
</dbReference>
<keyword evidence="7" id="KW-0227">DNA damage</keyword>
<evidence type="ECO:0000256" key="3">
    <source>
        <dbReference type="ARBA" id="ARBA00012030"/>
    </source>
</evidence>
<keyword evidence="6" id="KW-0479">Metal-binding</keyword>
<evidence type="ECO:0000256" key="7">
    <source>
        <dbReference type="ARBA" id="ARBA00022763"/>
    </source>
</evidence>
<dbReference type="SUPFAM" id="SSF52141">
    <property type="entry name" value="Uracil-DNA glycosylase-like"/>
    <property type="match status" value="1"/>
</dbReference>
<feature type="compositionally biased region" description="Low complexity" evidence="12">
    <location>
        <begin position="109"/>
        <end position="125"/>
    </location>
</feature>
<keyword evidence="5" id="KW-0004">4Fe-4S</keyword>
<evidence type="ECO:0000256" key="1">
    <source>
        <dbReference type="ARBA" id="ARBA00001400"/>
    </source>
</evidence>
<evidence type="ECO:0000256" key="6">
    <source>
        <dbReference type="ARBA" id="ARBA00022723"/>
    </source>
</evidence>
<keyword evidence="10" id="KW-0411">Iron-sulfur</keyword>
<feature type="compositionally biased region" description="Polar residues" evidence="12">
    <location>
        <begin position="126"/>
        <end position="137"/>
    </location>
</feature>
<dbReference type="AlphaFoldDB" id="A0AAU7F9K2"/>
<sequence length="325" mass="34733">MNRRALILNELGLNPVWVRHEVLAQYEQLAEPSLPAQPSVQATAPVGATANAIPSSGSVAHANAHFSPIAQAAHQRMEATISASATPEAGKAAKGPSQEAAAIHQVLKARNSPAARQNAAQPAPALSTTPAEQDARSQQIMQMDWDQLQQAVSSCTACKLCETRKQAVFGVGNPAASLLVVGEAPGADEDAQGEPFVGKAGKLLDNMLASIGHKRGEQVFIANVLKCRPPGNRNPQPDEVAQCAPFLQRQIELIAPKVLFASGRFAISSLLNDDAPISALRGKIHQYRKLPVVVSYHPAYLLRNMPDKAKAWQDLLLLKSQLDQE</sequence>
<feature type="domain" description="Uracil-DNA glycosylase-like" evidence="13">
    <location>
        <begin position="169"/>
        <end position="316"/>
    </location>
</feature>
<dbReference type="GO" id="GO:0004844">
    <property type="term" value="F:uracil DNA N-glycosylase activity"/>
    <property type="evidence" value="ECO:0007669"/>
    <property type="project" value="UniProtKB-EC"/>
</dbReference>
<gene>
    <name evidence="14" type="ORF">ABHF33_14055</name>
</gene>
<dbReference type="InterPro" id="IPR051536">
    <property type="entry name" value="UDG_Type-4/5"/>
</dbReference>
<protein>
    <recommendedName>
        <fullName evidence="4">Type-4 uracil-DNA glycosylase</fullName>
        <ecNumber evidence="3">3.2.2.27</ecNumber>
    </recommendedName>
</protein>
<keyword evidence="11" id="KW-0234">DNA repair</keyword>
<proteinExistence type="inferred from homology"/>
<feature type="region of interest" description="Disordered" evidence="12">
    <location>
        <begin position="109"/>
        <end position="137"/>
    </location>
</feature>
<evidence type="ECO:0000256" key="8">
    <source>
        <dbReference type="ARBA" id="ARBA00022801"/>
    </source>
</evidence>
<dbReference type="KEGG" id="cmav:ABHF33_14055"/>
<comment type="similarity">
    <text evidence="2">Belongs to the uracil-DNA glycosylase (UDG) superfamily. Type 4 (UDGa) family.</text>
</comment>
<evidence type="ECO:0000313" key="14">
    <source>
        <dbReference type="EMBL" id="XBM00164.1"/>
    </source>
</evidence>
<dbReference type="GO" id="GO:0006281">
    <property type="term" value="P:DNA repair"/>
    <property type="evidence" value="ECO:0007669"/>
    <property type="project" value="UniProtKB-KW"/>
</dbReference>
<dbReference type="EMBL" id="CP157355">
    <property type="protein sequence ID" value="XBM00164.1"/>
    <property type="molecule type" value="Genomic_DNA"/>
</dbReference>
<evidence type="ECO:0000256" key="10">
    <source>
        <dbReference type="ARBA" id="ARBA00023014"/>
    </source>
</evidence>